<proteinExistence type="predicted"/>
<evidence type="ECO:0000256" key="1">
    <source>
        <dbReference type="SAM" id="Phobius"/>
    </source>
</evidence>
<evidence type="ECO:0000313" key="2">
    <source>
        <dbReference type="EMBL" id="QHT37193.1"/>
    </source>
</evidence>
<dbReference type="EMBL" id="MN738790">
    <property type="protein sequence ID" value="QHT37193.1"/>
    <property type="molecule type" value="Genomic_DNA"/>
</dbReference>
<protein>
    <submittedName>
        <fullName evidence="2">Uncharacterized protein</fullName>
    </submittedName>
</protein>
<dbReference type="AlphaFoldDB" id="A0A6C0F9B6"/>
<reference evidence="2" key="1">
    <citation type="journal article" date="2020" name="Nature">
        <title>Giant virus diversity and host interactions through global metagenomics.</title>
        <authorList>
            <person name="Schulz F."/>
            <person name="Roux S."/>
            <person name="Paez-Espino D."/>
            <person name="Jungbluth S."/>
            <person name="Walsh D.A."/>
            <person name="Denef V.J."/>
            <person name="McMahon K.D."/>
            <person name="Konstantinidis K.T."/>
            <person name="Eloe-Fadrosh E.A."/>
            <person name="Kyrpides N.C."/>
            <person name="Woyke T."/>
        </authorList>
    </citation>
    <scope>NUCLEOTIDE SEQUENCE</scope>
    <source>
        <strain evidence="2">GVMAG-S-ERX555967-131</strain>
    </source>
</reference>
<keyword evidence="1" id="KW-0812">Transmembrane</keyword>
<keyword evidence="1" id="KW-1133">Transmembrane helix</keyword>
<organism evidence="2">
    <name type="scientific">viral metagenome</name>
    <dbReference type="NCBI Taxonomy" id="1070528"/>
    <lineage>
        <taxon>unclassified sequences</taxon>
        <taxon>metagenomes</taxon>
        <taxon>organismal metagenomes</taxon>
    </lineage>
</organism>
<keyword evidence="1" id="KW-0472">Membrane</keyword>
<name>A0A6C0F9B6_9ZZZZ</name>
<feature type="transmembrane region" description="Helical" evidence="1">
    <location>
        <begin position="50"/>
        <end position="73"/>
    </location>
</feature>
<sequence>MNTNPPINKFNYKSLHLSLKRLQSFCAYLARQQSRQEFSLQHLTTYTKPFYFYVIYFLIFFSFLHSFFIIYFLSTTNNNNNACTITH</sequence>
<accession>A0A6C0F9B6</accession>